<dbReference type="CDD" id="cd03487">
    <property type="entry name" value="RT_Bac_retron_II"/>
    <property type="match status" value="1"/>
</dbReference>
<keyword evidence="2" id="KW-0548">Nucleotidyltransferase</keyword>
<organism evidence="9 10">
    <name type="scientific">Polaromonas naphthalenivorans (strain CJ2)</name>
    <dbReference type="NCBI Taxonomy" id="365044"/>
    <lineage>
        <taxon>Bacteria</taxon>
        <taxon>Pseudomonadati</taxon>
        <taxon>Pseudomonadota</taxon>
        <taxon>Betaproteobacteria</taxon>
        <taxon>Burkholderiales</taxon>
        <taxon>Comamonadaceae</taxon>
        <taxon>Polaromonas</taxon>
    </lineage>
</organism>
<gene>
    <name evidence="9" type="ordered locus">Pnap_1348</name>
</gene>
<evidence type="ECO:0000256" key="1">
    <source>
        <dbReference type="ARBA" id="ARBA00022679"/>
    </source>
</evidence>
<reference evidence="10" key="1">
    <citation type="journal article" date="2009" name="Environ. Microbiol.">
        <title>The genome of Polaromonas naphthalenivorans strain CJ2, isolated from coal tar-contaminated sediment, reveals physiological and metabolic versatility and evolution through extensive horizontal gene transfer.</title>
        <authorList>
            <person name="Yagi J.M."/>
            <person name="Sims D."/>
            <person name="Brettin T."/>
            <person name="Bruce D."/>
            <person name="Madsen E.L."/>
        </authorList>
    </citation>
    <scope>NUCLEOTIDE SEQUENCE [LARGE SCALE GENOMIC DNA]</scope>
    <source>
        <strain evidence="10">CJ2</strain>
    </source>
</reference>
<dbReference type="EMBL" id="CP000529">
    <property type="protein sequence ID" value="ABM36663.1"/>
    <property type="molecule type" value="Genomic_DNA"/>
</dbReference>
<evidence type="ECO:0000256" key="4">
    <source>
        <dbReference type="ARBA" id="ARBA00022842"/>
    </source>
</evidence>
<dbReference type="OrthoDB" id="7055795at2"/>
<dbReference type="InterPro" id="IPR000477">
    <property type="entry name" value="RT_dom"/>
</dbReference>
<dbReference type="Pfam" id="PF00078">
    <property type="entry name" value="RVT_1"/>
    <property type="match status" value="1"/>
</dbReference>
<dbReference type="HOGENOM" id="CLU_1577075_0_0_4"/>
<keyword evidence="4" id="KW-0460">Magnesium</keyword>
<keyword evidence="10" id="KW-1185">Reference proteome</keyword>
<dbReference type="KEGG" id="pna:Pnap_1348"/>
<feature type="domain" description="Reverse transcriptase" evidence="8">
    <location>
        <begin position="50"/>
        <end position="167"/>
    </location>
</feature>
<dbReference type="GO" id="GO:0003723">
    <property type="term" value="F:RNA binding"/>
    <property type="evidence" value="ECO:0007669"/>
    <property type="project" value="InterPro"/>
</dbReference>
<dbReference type="eggNOG" id="COG3344">
    <property type="taxonomic scope" value="Bacteria"/>
</dbReference>
<evidence type="ECO:0000256" key="6">
    <source>
        <dbReference type="ARBA" id="ARBA00023118"/>
    </source>
</evidence>
<dbReference type="Proteomes" id="UP000000644">
    <property type="component" value="Chromosome"/>
</dbReference>
<dbReference type="AlphaFoldDB" id="A1VLY5"/>
<dbReference type="RefSeq" id="WP_011800754.1">
    <property type="nucleotide sequence ID" value="NC_008781.1"/>
</dbReference>
<dbReference type="STRING" id="365044.Pnap_1348"/>
<evidence type="ECO:0000256" key="3">
    <source>
        <dbReference type="ARBA" id="ARBA00022723"/>
    </source>
</evidence>
<sequence>MPVFFMQPNYSANPIGSPSALAATLGVSVAVLNDFASTSASKYSKFELAKADGKPRFISSPNHDLKIIQKRINRFVFGNVIYPDYLFGGIEGRDYVKNARVHANAKSLITLDIKNFYPSIREEYVFKIFKHFCKFPDSVANLLTKLTTLDNCVPQGACTSSHLANLVFF</sequence>
<evidence type="ECO:0000259" key="8">
    <source>
        <dbReference type="Pfam" id="PF00078"/>
    </source>
</evidence>
<comment type="similarity">
    <text evidence="7">Belongs to the bacterial reverse transcriptase family.</text>
</comment>
<protein>
    <submittedName>
        <fullName evidence="9">Retron reverse transcriptase</fullName>
    </submittedName>
</protein>
<keyword evidence="5 9" id="KW-0695">RNA-directed DNA polymerase</keyword>
<evidence type="ECO:0000256" key="2">
    <source>
        <dbReference type="ARBA" id="ARBA00022695"/>
    </source>
</evidence>
<keyword evidence="6" id="KW-0051">Antiviral defense</keyword>
<keyword evidence="1" id="KW-0808">Transferase</keyword>
<dbReference type="PRINTS" id="PR00866">
    <property type="entry name" value="RNADNAPOLMS"/>
</dbReference>
<dbReference type="GO" id="GO:0003964">
    <property type="term" value="F:RNA-directed DNA polymerase activity"/>
    <property type="evidence" value="ECO:0007669"/>
    <property type="project" value="UniProtKB-KW"/>
</dbReference>
<name>A1VLY5_POLNA</name>
<evidence type="ECO:0000256" key="5">
    <source>
        <dbReference type="ARBA" id="ARBA00022918"/>
    </source>
</evidence>
<evidence type="ECO:0000313" key="9">
    <source>
        <dbReference type="EMBL" id="ABM36663.1"/>
    </source>
</evidence>
<dbReference type="SUPFAM" id="SSF56672">
    <property type="entry name" value="DNA/RNA polymerases"/>
    <property type="match status" value="1"/>
</dbReference>
<keyword evidence="3" id="KW-0479">Metal-binding</keyword>
<evidence type="ECO:0000256" key="7">
    <source>
        <dbReference type="ARBA" id="ARBA00034120"/>
    </source>
</evidence>
<dbReference type="GO" id="GO:0051607">
    <property type="term" value="P:defense response to virus"/>
    <property type="evidence" value="ECO:0007669"/>
    <property type="project" value="UniProtKB-KW"/>
</dbReference>
<dbReference type="InterPro" id="IPR000123">
    <property type="entry name" value="Reverse_transcriptase_msDNA"/>
</dbReference>
<evidence type="ECO:0000313" key="10">
    <source>
        <dbReference type="Proteomes" id="UP000000644"/>
    </source>
</evidence>
<dbReference type="InterPro" id="IPR043502">
    <property type="entry name" value="DNA/RNA_pol_sf"/>
</dbReference>
<accession>A1VLY5</accession>
<dbReference type="GO" id="GO:0046872">
    <property type="term" value="F:metal ion binding"/>
    <property type="evidence" value="ECO:0007669"/>
    <property type="project" value="UniProtKB-KW"/>
</dbReference>
<proteinExistence type="inferred from homology"/>